<dbReference type="PROSITE" id="PS01063">
    <property type="entry name" value="SIGMA70_ECF"/>
    <property type="match status" value="1"/>
</dbReference>
<keyword evidence="5 6" id="KW-0804">Transcription</keyword>
<proteinExistence type="inferred from homology"/>
<dbReference type="PANTHER" id="PTHR43133:SF8">
    <property type="entry name" value="RNA POLYMERASE SIGMA FACTOR HI_1459-RELATED"/>
    <property type="match status" value="1"/>
</dbReference>
<accession>A0A5B9W587</accession>
<dbReference type="GO" id="GO:0006352">
    <property type="term" value="P:DNA-templated transcription initiation"/>
    <property type="evidence" value="ECO:0007669"/>
    <property type="project" value="InterPro"/>
</dbReference>
<protein>
    <recommendedName>
        <fullName evidence="6">RNA polymerase sigma factor</fullName>
    </recommendedName>
</protein>
<dbReference type="PANTHER" id="PTHR43133">
    <property type="entry name" value="RNA POLYMERASE ECF-TYPE SIGMA FACTO"/>
    <property type="match status" value="1"/>
</dbReference>
<dbReference type="Gene3D" id="1.10.10.10">
    <property type="entry name" value="Winged helix-like DNA-binding domain superfamily/Winged helix DNA-binding domain"/>
    <property type="match status" value="1"/>
</dbReference>
<evidence type="ECO:0000256" key="5">
    <source>
        <dbReference type="ARBA" id="ARBA00023163"/>
    </source>
</evidence>
<dbReference type="InterPro" id="IPR007627">
    <property type="entry name" value="RNA_pol_sigma70_r2"/>
</dbReference>
<evidence type="ECO:0000259" key="7">
    <source>
        <dbReference type="Pfam" id="PF04542"/>
    </source>
</evidence>
<evidence type="ECO:0000313" key="10">
    <source>
        <dbReference type="Proteomes" id="UP000324233"/>
    </source>
</evidence>
<feature type="domain" description="RNA polymerase sigma factor 70 region 4 type 2" evidence="8">
    <location>
        <begin position="137"/>
        <end position="188"/>
    </location>
</feature>
<name>A0A5B9W587_9BACT</name>
<dbReference type="InterPro" id="IPR013249">
    <property type="entry name" value="RNA_pol_sigma70_r4_t2"/>
</dbReference>
<dbReference type="InterPro" id="IPR013325">
    <property type="entry name" value="RNA_pol_sigma_r2"/>
</dbReference>
<evidence type="ECO:0000256" key="3">
    <source>
        <dbReference type="ARBA" id="ARBA00023082"/>
    </source>
</evidence>
<dbReference type="Pfam" id="PF04542">
    <property type="entry name" value="Sigma70_r2"/>
    <property type="match status" value="1"/>
</dbReference>
<keyword evidence="10" id="KW-1185">Reference proteome</keyword>
<evidence type="ECO:0000256" key="6">
    <source>
        <dbReference type="RuleBase" id="RU000716"/>
    </source>
</evidence>
<dbReference type="RefSeq" id="WP_210420080.1">
    <property type="nucleotide sequence ID" value="NZ_CP042997.1"/>
</dbReference>
<feature type="domain" description="RNA polymerase sigma-70 region 2" evidence="7">
    <location>
        <begin position="24"/>
        <end position="88"/>
    </location>
</feature>
<organism evidence="9 10">
    <name type="scientific">Aquisphaera giovannonii</name>
    <dbReference type="NCBI Taxonomy" id="406548"/>
    <lineage>
        <taxon>Bacteria</taxon>
        <taxon>Pseudomonadati</taxon>
        <taxon>Planctomycetota</taxon>
        <taxon>Planctomycetia</taxon>
        <taxon>Isosphaerales</taxon>
        <taxon>Isosphaeraceae</taxon>
        <taxon>Aquisphaera</taxon>
    </lineage>
</organism>
<evidence type="ECO:0000259" key="8">
    <source>
        <dbReference type="Pfam" id="PF08281"/>
    </source>
</evidence>
<keyword evidence="4 6" id="KW-0238">DNA-binding</keyword>
<keyword evidence="3 6" id="KW-0731">Sigma factor</keyword>
<dbReference type="GO" id="GO:0016987">
    <property type="term" value="F:sigma factor activity"/>
    <property type="evidence" value="ECO:0007669"/>
    <property type="project" value="UniProtKB-KW"/>
</dbReference>
<dbReference type="InterPro" id="IPR000838">
    <property type="entry name" value="RNA_pol_sigma70_ECF_CS"/>
</dbReference>
<dbReference type="SUPFAM" id="SSF88659">
    <property type="entry name" value="Sigma3 and sigma4 domains of RNA polymerase sigma factors"/>
    <property type="match status" value="1"/>
</dbReference>
<dbReference type="NCBIfam" id="TIGR02937">
    <property type="entry name" value="sigma70-ECF"/>
    <property type="match status" value="1"/>
</dbReference>
<sequence>MTPLPMSNPPRQAEADPDPAAWLEAHGDALYRFARARVGRREAAEDLVQETLLAALQAAGRFRGEASVRTWLLGILRRKIADAYRRRRASAATTEADLAGPGGGPSPSPFDAGGHWRRAPARWPAPESALDDAEFWRAFDECSARLPRHLARAFLLREVEGMDPDRLRAELRVAPGNLRVRLHRARLLLRECLERNWFGPDAPAPGRRP</sequence>
<dbReference type="Gene3D" id="1.10.1740.10">
    <property type="match status" value="1"/>
</dbReference>
<evidence type="ECO:0000313" key="9">
    <source>
        <dbReference type="EMBL" id="QEH35344.1"/>
    </source>
</evidence>
<dbReference type="NCBIfam" id="TIGR02943">
    <property type="entry name" value="Sig70_famx1"/>
    <property type="match status" value="1"/>
</dbReference>
<dbReference type="Pfam" id="PF08281">
    <property type="entry name" value="Sigma70_r4_2"/>
    <property type="match status" value="1"/>
</dbReference>
<dbReference type="Proteomes" id="UP000324233">
    <property type="component" value="Chromosome"/>
</dbReference>
<dbReference type="InterPro" id="IPR014289">
    <property type="entry name" value="RNA_pol_sigma-24-rel"/>
</dbReference>
<keyword evidence="2 6" id="KW-0805">Transcription regulation</keyword>
<dbReference type="AlphaFoldDB" id="A0A5B9W587"/>
<evidence type="ECO:0000256" key="4">
    <source>
        <dbReference type="ARBA" id="ARBA00023125"/>
    </source>
</evidence>
<dbReference type="KEGG" id="agv:OJF2_38950"/>
<dbReference type="GO" id="GO:0003677">
    <property type="term" value="F:DNA binding"/>
    <property type="evidence" value="ECO:0007669"/>
    <property type="project" value="UniProtKB-KW"/>
</dbReference>
<evidence type="ECO:0000256" key="2">
    <source>
        <dbReference type="ARBA" id="ARBA00023015"/>
    </source>
</evidence>
<evidence type="ECO:0000256" key="1">
    <source>
        <dbReference type="ARBA" id="ARBA00010641"/>
    </source>
</evidence>
<gene>
    <name evidence="9" type="primary">sigE_32</name>
    <name evidence="9" type="ORF">OJF2_38950</name>
</gene>
<reference evidence="9 10" key="1">
    <citation type="submission" date="2019-08" db="EMBL/GenBank/DDBJ databases">
        <title>Deep-cultivation of Planctomycetes and their phenomic and genomic characterization uncovers novel biology.</title>
        <authorList>
            <person name="Wiegand S."/>
            <person name="Jogler M."/>
            <person name="Boedeker C."/>
            <person name="Pinto D."/>
            <person name="Vollmers J."/>
            <person name="Rivas-Marin E."/>
            <person name="Kohn T."/>
            <person name="Peeters S.H."/>
            <person name="Heuer A."/>
            <person name="Rast P."/>
            <person name="Oberbeckmann S."/>
            <person name="Bunk B."/>
            <person name="Jeske O."/>
            <person name="Meyerdierks A."/>
            <person name="Storesund J.E."/>
            <person name="Kallscheuer N."/>
            <person name="Luecker S."/>
            <person name="Lage O.M."/>
            <person name="Pohl T."/>
            <person name="Merkel B.J."/>
            <person name="Hornburger P."/>
            <person name="Mueller R.-W."/>
            <person name="Bruemmer F."/>
            <person name="Labrenz M."/>
            <person name="Spormann A.M."/>
            <person name="Op den Camp H."/>
            <person name="Overmann J."/>
            <person name="Amann R."/>
            <person name="Jetten M.S.M."/>
            <person name="Mascher T."/>
            <person name="Medema M.H."/>
            <person name="Devos D.P."/>
            <person name="Kaster A.-K."/>
            <person name="Ovreas L."/>
            <person name="Rohde M."/>
            <person name="Galperin M.Y."/>
            <person name="Jogler C."/>
        </authorList>
    </citation>
    <scope>NUCLEOTIDE SEQUENCE [LARGE SCALE GENOMIC DNA]</scope>
    <source>
        <strain evidence="9 10">OJF2</strain>
    </source>
</reference>
<comment type="similarity">
    <text evidence="1 6">Belongs to the sigma-70 factor family. ECF subfamily.</text>
</comment>
<dbReference type="EMBL" id="CP042997">
    <property type="protein sequence ID" value="QEH35344.1"/>
    <property type="molecule type" value="Genomic_DNA"/>
</dbReference>
<dbReference type="InterPro" id="IPR014284">
    <property type="entry name" value="RNA_pol_sigma-70_dom"/>
</dbReference>
<dbReference type="InterPro" id="IPR039425">
    <property type="entry name" value="RNA_pol_sigma-70-like"/>
</dbReference>
<dbReference type="InterPro" id="IPR036388">
    <property type="entry name" value="WH-like_DNA-bd_sf"/>
</dbReference>
<dbReference type="SUPFAM" id="SSF88946">
    <property type="entry name" value="Sigma2 domain of RNA polymerase sigma factors"/>
    <property type="match status" value="1"/>
</dbReference>
<dbReference type="InterPro" id="IPR013324">
    <property type="entry name" value="RNA_pol_sigma_r3/r4-like"/>
</dbReference>